<dbReference type="InterPro" id="IPR015422">
    <property type="entry name" value="PyrdxlP-dep_Trfase_small"/>
</dbReference>
<keyword evidence="3" id="KW-0663">Pyridoxal phosphate</keyword>
<comment type="cofactor">
    <cofactor evidence="1">
        <name>pyridoxal 5'-phosphate</name>
        <dbReference type="ChEBI" id="CHEBI:597326"/>
    </cofactor>
</comment>
<proteinExistence type="inferred from homology"/>
<name>A0ABP0X2F1_9BRYO</name>
<dbReference type="InterPro" id="IPR006947">
    <property type="entry name" value="EGF_alliinase"/>
</dbReference>
<dbReference type="Gene3D" id="2.10.25.30">
    <property type="entry name" value="EGF-like, alliinase"/>
    <property type="match status" value="1"/>
</dbReference>
<evidence type="ECO:0000256" key="3">
    <source>
        <dbReference type="ARBA" id="ARBA00022898"/>
    </source>
</evidence>
<organism evidence="7 8">
    <name type="scientific">Sphagnum jensenii</name>
    <dbReference type="NCBI Taxonomy" id="128206"/>
    <lineage>
        <taxon>Eukaryota</taxon>
        <taxon>Viridiplantae</taxon>
        <taxon>Streptophyta</taxon>
        <taxon>Embryophyta</taxon>
        <taxon>Bryophyta</taxon>
        <taxon>Sphagnophytina</taxon>
        <taxon>Sphagnopsida</taxon>
        <taxon>Sphagnales</taxon>
        <taxon>Sphagnaceae</taxon>
        <taxon>Sphagnum</taxon>
    </lineage>
</organism>
<dbReference type="InterPro" id="IPR006948">
    <property type="entry name" value="Alliinase_C"/>
</dbReference>
<evidence type="ECO:0000259" key="6">
    <source>
        <dbReference type="Pfam" id="PF04864"/>
    </source>
</evidence>
<dbReference type="PANTHER" id="PTHR43795:SF110">
    <property type="entry name" value="ALLIINASE C-TERMINAL DOMAIN-CONTAINING PROTEIN"/>
    <property type="match status" value="1"/>
</dbReference>
<dbReference type="EMBL" id="OZ020099">
    <property type="protein sequence ID" value="CAK9272445.1"/>
    <property type="molecule type" value="Genomic_DNA"/>
</dbReference>
<dbReference type="InterPro" id="IPR050478">
    <property type="entry name" value="Ethylene_sulfur-biosynth"/>
</dbReference>
<evidence type="ECO:0000313" key="8">
    <source>
        <dbReference type="Proteomes" id="UP001497444"/>
    </source>
</evidence>
<dbReference type="Gene3D" id="3.40.640.10">
    <property type="entry name" value="Type I PLP-dependent aspartate aminotransferase-like (Major domain)"/>
    <property type="match status" value="1"/>
</dbReference>
<protein>
    <submittedName>
        <fullName evidence="7">Uncharacterized protein</fullName>
    </submittedName>
</protein>
<evidence type="ECO:0000256" key="1">
    <source>
        <dbReference type="ARBA" id="ARBA00001933"/>
    </source>
</evidence>
<feature type="region of interest" description="Disordered" evidence="4">
    <location>
        <begin position="1"/>
        <end position="20"/>
    </location>
</feature>
<dbReference type="PANTHER" id="PTHR43795">
    <property type="entry name" value="BIFUNCTIONAL ASPARTATE AMINOTRANSFERASE AND GLUTAMATE/ASPARTATE-PREPHENATE AMINOTRANSFERASE-RELATED"/>
    <property type="match status" value="1"/>
</dbReference>
<feature type="domain" description="Alliinase EGF-like" evidence="5">
    <location>
        <begin position="69"/>
        <end position="125"/>
    </location>
</feature>
<feature type="domain" description="Alliinase C-terminal" evidence="6">
    <location>
        <begin position="127"/>
        <end position="491"/>
    </location>
</feature>
<dbReference type="Pfam" id="PF04864">
    <property type="entry name" value="Alliinase_C"/>
    <property type="match status" value="1"/>
</dbReference>
<evidence type="ECO:0000256" key="2">
    <source>
        <dbReference type="ARBA" id="ARBA00006312"/>
    </source>
</evidence>
<dbReference type="Pfam" id="PF04863">
    <property type="entry name" value="EGF_alliinase"/>
    <property type="match status" value="1"/>
</dbReference>
<accession>A0ABP0X2F1</accession>
<dbReference type="InterPro" id="IPR015421">
    <property type="entry name" value="PyrdxlP-dep_Trfase_major"/>
</dbReference>
<keyword evidence="8" id="KW-1185">Reference proteome</keyword>
<dbReference type="Proteomes" id="UP001497444">
    <property type="component" value="Chromosome 4"/>
</dbReference>
<evidence type="ECO:0000313" key="7">
    <source>
        <dbReference type="EMBL" id="CAK9272445.1"/>
    </source>
</evidence>
<dbReference type="InterPro" id="IPR037029">
    <property type="entry name" value="Alliinase_N_sf"/>
</dbReference>
<dbReference type="InterPro" id="IPR015424">
    <property type="entry name" value="PyrdxlP-dep_Trfase"/>
</dbReference>
<dbReference type="SUPFAM" id="SSF53383">
    <property type="entry name" value="PLP-dependent transferases"/>
    <property type="match status" value="1"/>
</dbReference>
<evidence type="ECO:0000256" key="4">
    <source>
        <dbReference type="SAM" id="MobiDB-lite"/>
    </source>
</evidence>
<reference evidence="7" key="1">
    <citation type="submission" date="2024-02" db="EMBL/GenBank/DDBJ databases">
        <authorList>
            <consortium name="ELIXIR-Norway"/>
            <consortium name="Elixir Norway"/>
        </authorList>
    </citation>
    <scope>NUCLEOTIDE SEQUENCE</scope>
</reference>
<gene>
    <name evidence="7" type="ORF">CSSPJE1EN1_LOCUS17923</name>
</gene>
<sequence>MRSESDSPSEGLLPQPLADSVRDEEKRRRWISDLKTVAICVLLLSDLVALWYYSSTSLQFVKAPASTVSWTAAAVRAAEAAAMNSCSGHGSVFMDTVLVGSDGAQICECHECFTGPDCALLIPDCAVEADSGDPLLFEEYWMQHPDLGTVVIPGWYRMSYQTCDAGTLGDYCTDALKAAIQDLHGLTGNAVTKGRYIVLGTGSTQLVNAAVHSIALQQKEVSNVVASIPYYQAYRLQTQFFSSPNYQWAGDPERDSSSFEGSDAPVIELMASPNNPTATIQEVPSNASGVVVYDYAYYWPHLTPITKAVNADVMLFTLSKITGHAGSRIGWAIVKDLDLYYKMLNYIFFNTAGVSHDSQLRATHLIRTVVNSYTNPPTMSREKGIFHYGQEVLLARWERLQGIFSNSSRFSLQHIETKHCSFFGKKSPPSPGYAWIHCEHEEDTDCYALMLGANITGRAGSLFGSTDRHVRLSLLKRQSKFENLAAHLSALVSQG</sequence>
<evidence type="ECO:0000259" key="5">
    <source>
        <dbReference type="Pfam" id="PF04863"/>
    </source>
</evidence>
<comment type="similarity">
    <text evidence="2">Belongs to the alliinase family.</text>
</comment>
<dbReference type="Gene3D" id="3.90.1150.10">
    <property type="entry name" value="Aspartate Aminotransferase, domain 1"/>
    <property type="match status" value="1"/>
</dbReference>